<protein>
    <submittedName>
        <fullName evidence="1">Uncharacterized protein</fullName>
    </submittedName>
</protein>
<gene>
    <name evidence="1" type="ORF">Vafri_12491</name>
</gene>
<dbReference type="Proteomes" id="UP000747399">
    <property type="component" value="Unassembled WGS sequence"/>
</dbReference>
<organism evidence="1 2">
    <name type="scientific">Volvox africanus</name>
    <dbReference type="NCBI Taxonomy" id="51714"/>
    <lineage>
        <taxon>Eukaryota</taxon>
        <taxon>Viridiplantae</taxon>
        <taxon>Chlorophyta</taxon>
        <taxon>core chlorophytes</taxon>
        <taxon>Chlorophyceae</taxon>
        <taxon>CS clade</taxon>
        <taxon>Chlamydomonadales</taxon>
        <taxon>Volvocaceae</taxon>
        <taxon>Volvox</taxon>
    </lineage>
</organism>
<sequence>MHDLAQQLNNCCFEGEGKGFSSRWPTGYYAPSHGEHIPMYTDVWLSWPCGRKRTRQPYEFFQVTNSEARQINMCRLLGCSKRKAISQYLPHFVLEPQAANASMNRLEDETFELAARVGCVACILG</sequence>
<comment type="caution">
    <text evidence="1">The sequence shown here is derived from an EMBL/GenBank/DDBJ whole genome shotgun (WGS) entry which is preliminary data.</text>
</comment>
<name>A0A8J4BA58_9CHLO</name>
<evidence type="ECO:0000313" key="2">
    <source>
        <dbReference type="Proteomes" id="UP000747399"/>
    </source>
</evidence>
<dbReference type="EMBL" id="BNCO01000027">
    <property type="protein sequence ID" value="GIL57191.1"/>
    <property type="molecule type" value="Genomic_DNA"/>
</dbReference>
<dbReference type="AlphaFoldDB" id="A0A8J4BA58"/>
<keyword evidence="2" id="KW-1185">Reference proteome</keyword>
<accession>A0A8J4BA58</accession>
<proteinExistence type="predicted"/>
<evidence type="ECO:0000313" key="1">
    <source>
        <dbReference type="EMBL" id="GIL57191.1"/>
    </source>
</evidence>
<reference evidence="1" key="1">
    <citation type="journal article" date="2021" name="Proc. Natl. Acad. Sci. U.S.A.">
        <title>Three genomes in the algal genus Volvox reveal the fate of a haploid sex-determining region after a transition to homothallism.</title>
        <authorList>
            <person name="Yamamoto K."/>
            <person name="Hamaji T."/>
            <person name="Kawai-Toyooka H."/>
            <person name="Matsuzaki R."/>
            <person name="Takahashi F."/>
            <person name="Nishimura Y."/>
            <person name="Kawachi M."/>
            <person name="Noguchi H."/>
            <person name="Minakuchi Y."/>
            <person name="Umen J.G."/>
            <person name="Toyoda A."/>
            <person name="Nozaki H."/>
        </authorList>
    </citation>
    <scope>NUCLEOTIDE SEQUENCE</scope>
    <source>
        <strain evidence="1">NIES-3780</strain>
    </source>
</reference>